<dbReference type="AlphaFoldDB" id="A0A0P0WTV9"/>
<evidence type="ECO:0000313" key="2">
    <source>
        <dbReference type="EMBL" id="BAS96551.1"/>
    </source>
</evidence>
<name>A0A0P0WTV9_ORYSJ</name>
<feature type="non-terminal residue" evidence="2">
    <location>
        <position position="305"/>
    </location>
</feature>
<dbReference type="Proteomes" id="UP000059680">
    <property type="component" value="Chromosome 6"/>
</dbReference>
<feature type="region of interest" description="Disordered" evidence="1">
    <location>
        <begin position="87"/>
        <end position="185"/>
    </location>
</feature>
<protein>
    <submittedName>
        <fullName evidence="2">Os06g0189200 protein</fullName>
    </submittedName>
</protein>
<keyword evidence="3" id="KW-1185">Reference proteome</keyword>
<proteinExistence type="predicted"/>
<feature type="region of interest" description="Disordered" evidence="1">
    <location>
        <begin position="255"/>
        <end position="305"/>
    </location>
</feature>
<dbReference type="PaxDb" id="39947-A0A0P0WTV9"/>
<evidence type="ECO:0000256" key="1">
    <source>
        <dbReference type="SAM" id="MobiDB-lite"/>
    </source>
</evidence>
<organism evidence="2 3">
    <name type="scientific">Oryza sativa subsp. japonica</name>
    <name type="common">Rice</name>
    <dbReference type="NCBI Taxonomy" id="39947"/>
    <lineage>
        <taxon>Eukaryota</taxon>
        <taxon>Viridiplantae</taxon>
        <taxon>Streptophyta</taxon>
        <taxon>Embryophyta</taxon>
        <taxon>Tracheophyta</taxon>
        <taxon>Spermatophyta</taxon>
        <taxon>Magnoliopsida</taxon>
        <taxon>Liliopsida</taxon>
        <taxon>Poales</taxon>
        <taxon>Poaceae</taxon>
        <taxon>BOP clade</taxon>
        <taxon>Oryzoideae</taxon>
        <taxon>Oryzeae</taxon>
        <taxon>Oryzinae</taxon>
        <taxon>Oryza</taxon>
        <taxon>Oryza sativa</taxon>
    </lineage>
</organism>
<feature type="compositionally biased region" description="Low complexity" evidence="1">
    <location>
        <begin position="18"/>
        <end position="39"/>
    </location>
</feature>
<reference evidence="2 3" key="2">
    <citation type="journal article" date="2013" name="Plant Cell Physiol.">
        <title>Rice Annotation Project Database (RAP-DB): an integrative and interactive database for rice genomics.</title>
        <authorList>
            <person name="Sakai H."/>
            <person name="Lee S.S."/>
            <person name="Tanaka T."/>
            <person name="Numa H."/>
            <person name="Kim J."/>
            <person name="Kawahara Y."/>
            <person name="Wakimoto H."/>
            <person name="Yang C.C."/>
            <person name="Iwamoto M."/>
            <person name="Abe T."/>
            <person name="Yamada Y."/>
            <person name="Muto A."/>
            <person name="Inokuchi H."/>
            <person name="Ikemura T."/>
            <person name="Matsumoto T."/>
            <person name="Sasaki T."/>
            <person name="Itoh T."/>
        </authorList>
    </citation>
    <scope>NUCLEOTIDE SEQUENCE [LARGE SCALE GENOMIC DNA]</scope>
    <source>
        <strain evidence="3">cv. Nipponbare</strain>
    </source>
</reference>
<reference evidence="3" key="1">
    <citation type="journal article" date="2005" name="Nature">
        <title>The map-based sequence of the rice genome.</title>
        <authorList>
            <consortium name="International rice genome sequencing project (IRGSP)"/>
            <person name="Matsumoto T."/>
            <person name="Wu J."/>
            <person name="Kanamori H."/>
            <person name="Katayose Y."/>
            <person name="Fujisawa M."/>
            <person name="Namiki N."/>
            <person name="Mizuno H."/>
            <person name="Yamamoto K."/>
            <person name="Antonio B.A."/>
            <person name="Baba T."/>
            <person name="Sakata K."/>
            <person name="Nagamura Y."/>
            <person name="Aoki H."/>
            <person name="Arikawa K."/>
            <person name="Arita K."/>
            <person name="Bito T."/>
            <person name="Chiden Y."/>
            <person name="Fujitsuka N."/>
            <person name="Fukunaka R."/>
            <person name="Hamada M."/>
            <person name="Harada C."/>
            <person name="Hayashi A."/>
            <person name="Hijishita S."/>
            <person name="Honda M."/>
            <person name="Hosokawa S."/>
            <person name="Ichikawa Y."/>
            <person name="Idonuma A."/>
            <person name="Iijima M."/>
            <person name="Ikeda M."/>
            <person name="Ikeno M."/>
            <person name="Ito K."/>
            <person name="Ito S."/>
            <person name="Ito T."/>
            <person name="Ito Y."/>
            <person name="Ito Y."/>
            <person name="Iwabuchi A."/>
            <person name="Kamiya K."/>
            <person name="Karasawa W."/>
            <person name="Kurita K."/>
            <person name="Katagiri S."/>
            <person name="Kikuta A."/>
            <person name="Kobayashi H."/>
            <person name="Kobayashi N."/>
            <person name="Machita K."/>
            <person name="Maehara T."/>
            <person name="Masukawa M."/>
            <person name="Mizubayashi T."/>
            <person name="Mukai Y."/>
            <person name="Nagasaki H."/>
            <person name="Nagata Y."/>
            <person name="Naito S."/>
            <person name="Nakashima M."/>
            <person name="Nakama Y."/>
            <person name="Nakamichi Y."/>
            <person name="Nakamura M."/>
            <person name="Meguro A."/>
            <person name="Negishi M."/>
            <person name="Ohta I."/>
            <person name="Ohta T."/>
            <person name="Okamoto M."/>
            <person name="Ono N."/>
            <person name="Saji S."/>
            <person name="Sakaguchi M."/>
            <person name="Sakai K."/>
            <person name="Shibata M."/>
            <person name="Shimokawa T."/>
            <person name="Song J."/>
            <person name="Takazaki Y."/>
            <person name="Terasawa K."/>
            <person name="Tsugane M."/>
            <person name="Tsuji K."/>
            <person name="Ueda S."/>
            <person name="Waki K."/>
            <person name="Yamagata H."/>
            <person name="Yamamoto M."/>
            <person name="Yamamoto S."/>
            <person name="Yamane H."/>
            <person name="Yoshiki S."/>
            <person name="Yoshihara R."/>
            <person name="Yukawa K."/>
            <person name="Zhong H."/>
            <person name="Yano M."/>
            <person name="Yuan Q."/>
            <person name="Ouyang S."/>
            <person name="Liu J."/>
            <person name="Jones K.M."/>
            <person name="Gansberger K."/>
            <person name="Moffat K."/>
            <person name="Hill J."/>
            <person name="Bera J."/>
            <person name="Fadrosh D."/>
            <person name="Jin S."/>
            <person name="Johri S."/>
            <person name="Kim M."/>
            <person name="Overton L."/>
            <person name="Reardon M."/>
            <person name="Tsitrin T."/>
            <person name="Vuong H."/>
            <person name="Weaver B."/>
            <person name="Ciecko A."/>
            <person name="Tallon L."/>
            <person name="Jackson J."/>
            <person name="Pai G."/>
            <person name="Aken S.V."/>
            <person name="Utterback T."/>
            <person name="Reidmuller S."/>
            <person name="Feldblyum T."/>
            <person name="Hsiao J."/>
            <person name="Zismann V."/>
            <person name="Iobst S."/>
            <person name="de Vazeille A.R."/>
            <person name="Buell C.R."/>
            <person name="Ying K."/>
            <person name="Li Y."/>
            <person name="Lu T."/>
            <person name="Huang Y."/>
            <person name="Zhao Q."/>
            <person name="Feng Q."/>
            <person name="Zhang L."/>
            <person name="Zhu J."/>
            <person name="Weng Q."/>
            <person name="Mu J."/>
            <person name="Lu Y."/>
            <person name="Fan D."/>
            <person name="Liu Y."/>
            <person name="Guan J."/>
            <person name="Zhang Y."/>
            <person name="Yu S."/>
            <person name="Liu X."/>
            <person name="Zhang Y."/>
            <person name="Hong G."/>
            <person name="Han B."/>
            <person name="Choisne N."/>
            <person name="Demange N."/>
            <person name="Orjeda G."/>
            <person name="Samain S."/>
            <person name="Cattolico L."/>
            <person name="Pelletier E."/>
            <person name="Couloux A."/>
            <person name="Segurens B."/>
            <person name="Wincker P."/>
            <person name="D'Hont A."/>
            <person name="Scarpelli C."/>
            <person name="Weissenbach J."/>
            <person name="Salanoubat M."/>
            <person name="Quetier F."/>
            <person name="Yu Y."/>
            <person name="Kim H.R."/>
            <person name="Rambo T."/>
            <person name="Currie J."/>
            <person name="Collura K."/>
            <person name="Luo M."/>
            <person name="Yang T."/>
            <person name="Ammiraju J.S.S."/>
            <person name="Engler F."/>
            <person name="Soderlund C."/>
            <person name="Wing R.A."/>
            <person name="Palmer L.E."/>
            <person name="de la Bastide M."/>
            <person name="Spiegel L."/>
            <person name="Nascimento L."/>
            <person name="Zutavern T."/>
            <person name="O'Shaughnessy A."/>
            <person name="Dike S."/>
            <person name="Dedhia N."/>
            <person name="Preston R."/>
            <person name="Balija V."/>
            <person name="McCombie W.R."/>
            <person name="Chow T."/>
            <person name="Chen H."/>
            <person name="Chung M."/>
            <person name="Chen C."/>
            <person name="Shaw J."/>
            <person name="Wu H."/>
            <person name="Hsiao K."/>
            <person name="Chao Y."/>
            <person name="Chu M."/>
            <person name="Cheng C."/>
            <person name="Hour A."/>
            <person name="Lee P."/>
            <person name="Lin S."/>
            <person name="Lin Y."/>
            <person name="Liou J."/>
            <person name="Liu S."/>
            <person name="Hsing Y."/>
            <person name="Raghuvanshi S."/>
            <person name="Mohanty A."/>
            <person name="Bharti A.K."/>
            <person name="Gaur A."/>
            <person name="Gupta V."/>
            <person name="Kumar D."/>
            <person name="Ravi V."/>
            <person name="Vij S."/>
            <person name="Kapur A."/>
            <person name="Khurana P."/>
            <person name="Khurana P."/>
            <person name="Khurana J.P."/>
            <person name="Tyagi A.K."/>
            <person name="Gaikwad K."/>
            <person name="Singh A."/>
            <person name="Dalal V."/>
            <person name="Srivastava S."/>
            <person name="Dixit A."/>
            <person name="Pal A.K."/>
            <person name="Ghazi I.A."/>
            <person name="Yadav M."/>
            <person name="Pandit A."/>
            <person name="Bhargava A."/>
            <person name="Sureshbabu K."/>
            <person name="Batra K."/>
            <person name="Sharma T.R."/>
            <person name="Mohapatra T."/>
            <person name="Singh N.K."/>
            <person name="Messing J."/>
            <person name="Nelson A.B."/>
            <person name="Fuks G."/>
            <person name="Kavchok S."/>
            <person name="Keizer G."/>
            <person name="Linton E."/>
            <person name="Llaca V."/>
            <person name="Song R."/>
            <person name="Tanyolac B."/>
            <person name="Young S."/>
            <person name="Ho-Il K."/>
            <person name="Hahn J.H."/>
            <person name="Sangsakoo G."/>
            <person name="Vanavichit A."/>
            <person name="de Mattos Luiz.A.T."/>
            <person name="Zimmer P.D."/>
            <person name="Malone G."/>
            <person name="Dellagostin O."/>
            <person name="de Oliveira A.C."/>
            <person name="Bevan M."/>
            <person name="Bancroft I."/>
            <person name="Minx P."/>
            <person name="Cordum H."/>
            <person name="Wilson R."/>
            <person name="Cheng Z."/>
            <person name="Jin W."/>
            <person name="Jiang J."/>
            <person name="Leong S.A."/>
            <person name="Iwama H."/>
            <person name="Gojobori T."/>
            <person name="Itoh T."/>
            <person name="Niimura Y."/>
            <person name="Fujii Y."/>
            <person name="Habara T."/>
            <person name="Sakai H."/>
            <person name="Sato Y."/>
            <person name="Wilson G."/>
            <person name="Kumar K."/>
            <person name="McCouch S."/>
            <person name="Juretic N."/>
            <person name="Hoen D."/>
            <person name="Wright S."/>
            <person name="Bruskiewich R."/>
            <person name="Bureau T."/>
            <person name="Miyao A."/>
            <person name="Hirochika H."/>
            <person name="Nishikawa T."/>
            <person name="Kadowaki K."/>
            <person name="Sugiura M."/>
            <person name="Burr B."/>
            <person name="Sasaki T."/>
        </authorList>
    </citation>
    <scope>NUCLEOTIDE SEQUENCE [LARGE SCALE GENOMIC DNA]</scope>
    <source>
        <strain evidence="3">cv. Nipponbare</strain>
    </source>
</reference>
<gene>
    <name evidence="2" type="ordered locus">Os06g0189200</name>
    <name evidence="2" type="ORF">OSNPB_060189200</name>
</gene>
<feature type="region of interest" description="Disordered" evidence="1">
    <location>
        <begin position="18"/>
        <end position="61"/>
    </location>
</feature>
<reference evidence="2 3" key="3">
    <citation type="journal article" date="2013" name="Rice">
        <title>Improvement of the Oryza sativa Nipponbare reference genome using next generation sequence and optical map data.</title>
        <authorList>
            <person name="Kawahara Y."/>
            <person name="de la Bastide M."/>
            <person name="Hamilton J.P."/>
            <person name="Kanamori H."/>
            <person name="McCombie W.R."/>
            <person name="Ouyang S."/>
            <person name="Schwartz D.C."/>
            <person name="Tanaka T."/>
            <person name="Wu J."/>
            <person name="Zhou S."/>
            <person name="Childs K.L."/>
            <person name="Davidson R.M."/>
            <person name="Lin H."/>
            <person name="Quesada-Ocampo L."/>
            <person name="Vaillancourt B."/>
            <person name="Sakai H."/>
            <person name="Lee S.S."/>
            <person name="Kim J."/>
            <person name="Numa H."/>
            <person name="Itoh T."/>
            <person name="Buell C.R."/>
            <person name="Matsumoto T."/>
        </authorList>
    </citation>
    <scope>NUCLEOTIDE SEQUENCE [LARGE SCALE GENOMIC DNA]</scope>
    <source>
        <strain evidence="3">cv. Nipponbare</strain>
    </source>
</reference>
<dbReference type="EMBL" id="AP014962">
    <property type="protein sequence ID" value="BAS96551.1"/>
    <property type="molecule type" value="Genomic_DNA"/>
</dbReference>
<evidence type="ECO:0000313" key="3">
    <source>
        <dbReference type="Proteomes" id="UP000059680"/>
    </source>
</evidence>
<dbReference type="Gramene" id="Os06t0189200-00">
    <property type="protein sequence ID" value="Os06t0189200-00"/>
    <property type="gene ID" value="Os06g0189200"/>
</dbReference>
<feature type="compositionally biased region" description="Gly residues" evidence="1">
    <location>
        <begin position="155"/>
        <end position="165"/>
    </location>
</feature>
<dbReference type="STRING" id="39947.A0A0P0WTV9"/>
<dbReference type="InParanoid" id="A0A0P0WTV9"/>
<feature type="compositionally biased region" description="Basic residues" evidence="1">
    <location>
        <begin position="40"/>
        <end position="59"/>
    </location>
</feature>
<accession>A0A0P0WTV9</accession>
<dbReference type="GO" id="GO:0004497">
    <property type="term" value="F:monooxygenase activity"/>
    <property type="evidence" value="ECO:0000318"/>
    <property type="project" value="GO_Central"/>
</dbReference>
<sequence length="305" mass="33872">RGCGRRWCSWCGGRTPWRGRSAGRGSAGRRTGSSSAATPRRTRCARRRARPALPRHRPARAAALPRVDVALRQGVRLVERRHARALRRRLSHGEADPVRPDGAVRQTGARAELSGADRQRPRLRQRRRLGAAPPRRAPGVRHGQAQDDGQDDGGVRAGGDSGVGGACRRRRAAGAGGGRAEVPGADRRRDLAYGVRQHTSGERKEVFVAQRELQSIAFSTIYSIRFPGSECIATKTNLRRRHLAKKVRGTLRRSYASAPGRRRRQGGQRIWQRPPRPNAGGQRGGRRRRRREEPTRKNIFAGDQK</sequence>